<accession>A0ABP3GBN5</accession>
<reference evidence="5" key="1">
    <citation type="journal article" date="2019" name="Int. J. Syst. Evol. Microbiol.">
        <title>The Global Catalogue of Microorganisms (GCM) 10K type strain sequencing project: providing services to taxonomists for standard genome sequencing and annotation.</title>
        <authorList>
            <consortium name="The Broad Institute Genomics Platform"/>
            <consortium name="The Broad Institute Genome Sequencing Center for Infectious Disease"/>
            <person name="Wu L."/>
            <person name="Ma J."/>
        </authorList>
    </citation>
    <scope>NUCLEOTIDE SEQUENCE [LARGE SCALE GENOMIC DNA]</scope>
    <source>
        <strain evidence="5">JCM 9731</strain>
    </source>
</reference>
<feature type="domain" description="Rv2525c-like glycoside hydrolase-like" evidence="3">
    <location>
        <begin position="90"/>
        <end position="211"/>
    </location>
</feature>
<organism evidence="4 5">
    <name type="scientific">Bacillus carboniphilus</name>
    <dbReference type="NCBI Taxonomy" id="86663"/>
    <lineage>
        <taxon>Bacteria</taxon>
        <taxon>Bacillati</taxon>
        <taxon>Bacillota</taxon>
        <taxon>Bacilli</taxon>
        <taxon>Bacillales</taxon>
        <taxon>Bacillaceae</taxon>
        <taxon>Bacillus</taxon>
    </lineage>
</organism>
<dbReference type="InterPro" id="IPR015020">
    <property type="entry name" value="Rv2525c-like_Glyco_Hydro-like"/>
</dbReference>
<dbReference type="InterPro" id="IPR017853">
    <property type="entry name" value="GH"/>
</dbReference>
<gene>
    <name evidence="4" type="ORF">GCM10008967_34840</name>
</gene>
<dbReference type="SUPFAM" id="SSF51445">
    <property type="entry name" value="(Trans)glycosidases"/>
    <property type="match status" value="1"/>
</dbReference>
<evidence type="ECO:0000313" key="4">
    <source>
        <dbReference type="EMBL" id="GAA0341516.1"/>
    </source>
</evidence>
<evidence type="ECO:0000256" key="1">
    <source>
        <dbReference type="SAM" id="MobiDB-lite"/>
    </source>
</evidence>
<keyword evidence="5" id="KW-1185">Reference proteome</keyword>
<dbReference type="Gene3D" id="3.20.20.80">
    <property type="entry name" value="Glycosidases"/>
    <property type="match status" value="1"/>
</dbReference>
<evidence type="ECO:0000313" key="5">
    <source>
        <dbReference type="Proteomes" id="UP001500782"/>
    </source>
</evidence>
<protein>
    <submittedName>
        <fullName evidence="4">DUF1906 domain-containing protein</fullName>
    </submittedName>
</protein>
<keyword evidence="2" id="KW-1133">Transmembrane helix</keyword>
<proteinExistence type="predicted"/>
<dbReference type="Pfam" id="PF08924">
    <property type="entry name" value="Rv2525c_GlyHyd-like"/>
    <property type="match status" value="1"/>
</dbReference>
<evidence type="ECO:0000256" key="2">
    <source>
        <dbReference type="SAM" id="Phobius"/>
    </source>
</evidence>
<name>A0ABP3GBN5_9BACI</name>
<dbReference type="Proteomes" id="UP001500782">
    <property type="component" value="Unassembled WGS sequence"/>
</dbReference>
<keyword evidence="2" id="KW-0812">Transmembrane</keyword>
<feature type="region of interest" description="Disordered" evidence="1">
    <location>
        <begin position="34"/>
        <end position="63"/>
    </location>
</feature>
<dbReference type="EMBL" id="BAAADJ010000060">
    <property type="protein sequence ID" value="GAA0341516.1"/>
    <property type="molecule type" value="Genomic_DNA"/>
</dbReference>
<evidence type="ECO:0000259" key="3">
    <source>
        <dbReference type="Pfam" id="PF08924"/>
    </source>
</evidence>
<feature type="transmembrane region" description="Helical" evidence="2">
    <location>
        <begin position="7"/>
        <end position="29"/>
    </location>
</feature>
<sequence length="275" mass="30434">MERWKDVLLYYFLPALLLIGLVILASVFGNPKENADNPSNENPPVQHEPPNKEPSSDQPAISWGVDSASITNSEMFACVRENFGEPAVWGRYLGDKEGVSFGLTENEAQLLHAEGTSILLIYNHFTDARGYDHGMQQGNQAIEYAKNLGAPAGVTIFADIEPNYPVNDAFIRGWHDALAESDYTPGIYGIFSPDRELTSAFLTASEANPNVKKNTNIWSAFPQVGITSQQNAPDFQGEGPDGSRLYGWQYGIDAETCNIDTNLFKAEMFDFLWKP</sequence>
<keyword evidence="2" id="KW-0472">Membrane</keyword>
<comment type="caution">
    <text evidence="4">The sequence shown here is derived from an EMBL/GenBank/DDBJ whole genome shotgun (WGS) entry which is preliminary data.</text>
</comment>
<dbReference type="RefSeq" id="WP_343801875.1">
    <property type="nucleotide sequence ID" value="NZ_BAAADJ010000060.1"/>
</dbReference>